<comment type="caution">
    <text evidence="1">The sequence shown here is derived from an EMBL/GenBank/DDBJ whole genome shotgun (WGS) entry which is preliminary data.</text>
</comment>
<gene>
    <name evidence="1" type="ORF">QYT958_LOCUS20356</name>
</gene>
<name>A0A821KQ26_9BILA</name>
<feature type="non-terminal residue" evidence="1">
    <location>
        <position position="40"/>
    </location>
</feature>
<dbReference type="EMBL" id="CAJOBR010003531">
    <property type="protein sequence ID" value="CAF4741551.1"/>
    <property type="molecule type" value="Genomic_DNA"/>
</dbReference>
<dbReference type="AlphaFoldDB" id="A0A821KQ26"/>
<protein>
    <submittedName>
        <fullName evidence="1">Uncharacterized protein</fullName>
    </submittedName>
</protein>
<sequence>MRQCVYEKFLMYNANVWRFHNALSSSFLDGTRGPRLASKN</sequence>
<evidence type="ECO:0000313" key="2">
    <source>
        <dbReference type="Proteomes" id="UP000663848"/>
    </source>
</evidence>
<dbReference type="Proteomes" id="UP000663848">
    <property type="component" value="Unassembled WGS sequence"/>
</dbReference>
<accession>A0A821KQ26</accession>
<evidence type="ECO:0000313" key="1">
    <source>
        <dbReference type="EMBL" id="CAF4741551.1"/>
    </source>
</evidence>
<organism evidence="1 2">
    <name type="scientific">Rotaria socialis</name>
    <dbReference type="NCBI Taxonomy" id="392032"/>
    <lineage>
        <taxon>Eukaryota</taxon>
        <taxon>Metazoa</taxon>
        <taxon>Spiralia</taxon>
        <taxon>Gnathifera</taxon>
        <taxon>Rotifera</taxon>
        <taxon>Eurotatoria</taxon>
        <taxon>Bdelloidea</taxon>
        <taxon>Philodinida</taxon>
        <taxon>Philodinidae</taxon>
        <taxon>Rotaria</taxon>
    </lineage>
</organism>
<proteinExistence type="predicted"/>
<reference evidence="1" key="1">
    <citation type="submission" date="2021-02" db="EMBL/GenBank/DDBJ databases">
        <authorList>
            <person name="Nowell W R."/>
        </authorList>
    </citation>
    <scope>NUCLEOTIDE SEQUENCE</scope>
</reference>